<evidence type="ECO:0000256" key="2">
    <source>
        <dbReference type="ARBA" id="ARBA00005907"/>
    </source>
</evidence>
<feature type="region of interest" description="Disordered" evidence="4">
    <location>
        <begin position="1"/>
        <end position="26"/>
    </location>
</feature>
<dbReference type="Proteomes" id="UP000549394">
    <property type="component" value="Unassembled WGS sequence"/>
</dbReference>
<dbReference type="InterPro" id="IPR016024">
    <property type="entry name" value="ARM-type_fold"/>
</dbReference>
<feature type="compositionally biased region" description="Acidic residues" evidence="4">
    <location>
        <begin position="643"/>
        <end position="662"/>
    </location>
</feature>
<feature type="region of interest" description="Disordered" evidence="4">
    <location>
        <begin position="643"/>
        <end position="717"/>
    </location>
</feature>
<evidence type="ECO:0000313" key="6">
    <source>
        <dbReference type="Proteomes" id="UP000549394"/>
    </source>
</evidence>
<feature type="compositionally biased region" description="Basic and acidic residues" evidence="4">
    <location>
        <begin position="55"/>
        <end position="66"/>
    </location>
</feature>
<feature type="compositionally biased region" description="Acidic residues" evidence="4">
    <location>
        <begin position="67"/>
        <end position="91"/>
    </location>
</feature>
<dbReference type="EMBL" id="CAJFCJ010000005">
    <property type="protein sequence ID" value="CAD5115067.1"/>
    <property type="molecule type" value="Genomic_DNA"/>
</dbReference>
<comment type="subcellular location">
    <subcellularLocation>
        <location evidence="1">Nucleus</location>
    </subcellularLocation>
</comment>
<dbReference type="GO" id="GO:0042273">
    <property type="term" value="P:ribosomal large subunit biogenesis"/>
    <property type="evidence" value="ECO:0007669"/>
    <property type="project" value="TreeGrafter"/>
</dbReference>
<dbReference type="GO" id="GO:0042393">
    <property type="term" value="F:histone binding"/>
    <property type="evidence" value="ECO:0007669"/>
    <property type="project" value="TreeGrafter"/>
</dbReference>
<dbReference type="SUPFAM" id="SSF48371">
    <property type="entry name" value="ARM repeat"/>
    <property type="match status" value="1"/>
</dbReference>
<dbReference type="GO" id="GO:0005654">
    <property type="term" value="C:nucleoplasm"/>
    <property type="evidence" value="ECO:0007669"/>
    <property type="project" value="TreeGrafter"/>
</dbReference>
<proteinExistence type="inferred from homology"/>
<comment type="caution">
    <text evidence="5">The sequence shown here is derived from an EMBL/GenBank/DDBJ whole genome shotgun (WGS) entry which is preliminary data.</text>
</comment>
<dbReference type="GO" id="GO:0003714">
    <property type="term" value="F:transcription corepressor activity"/>
    <property type="evidence" value="ECO:0007669"/>
    <property type="project" value="TreeGrafter"/>
</dbReference>
<dbReference type="AlphaFoldDB" id="A0A7I8VFJ7"/>
<keyword evidence="3" id="KW-0539">Nucleus</keyword>
<sequence length="717" mass="82230">MENKRKRKKPSSKSKTINKIKEKDPEFYKFLQNEDKELLDFEDIDEDDNVSEEEGGVHEVPDKLSEISDDDSDSNEDDDVDDDDDDDDDNEGANKVILSKKTKASKQKLIKSSDILSWKKRLEDGKDSSINSFIKEIIMTLKAVVVHYTSNELETSYKITAPKAITSVLDCCINDIPETFNKFLKFHPKRDTDLASSSSKWNKFKVTAKTYISCILQLISASQPDVQLQLIKHLTVMAPYICSTPKTAKITIKKLISIWSRGEDSCRLACVLTLARMNRIDKRLTDYILKAMYSSYVSNCKFISANSLPAVNMMRRSLAEMFAMNQEKAYNYAFVYIRQLAILLRNAITNKKKESYESVYNWQYVQSLSLWTLLVSRTYPSTILKPLIYPLTQLIVGIIKLLPISRYYPLRFHMIRLLNELSSSTETFIPVLPYILESLENVDLNAKTQSSGELKHFNWSTILKLSKSQLKERSFKDGLIEECIDALMDHLRVHSHSVAFPELVLPLSMQLKKLTKTVKVANYTKKLKSIIDKVEENCKDITNRRKRGAIDLRNAEGVKQIENKWKEDGTVFSKYYEGWRKVRDKQLALRFGSNIELTTSEGLAIGNSKDKSNNKMRKATKAEREEFESLFANGDEDYSDLDDEELEELDQSCSDEDSDAEYDDGKNVIKAKKRKLDKDEDSDNEDDDDNGDGDDDDDDDDDEDDIVEDLSLSDDSD</sequence>
<dbReference type="PANTHER" id="PTHR12687:SF4">
    <property type="entry name" value="NUCLEOLAR COMPLEX PROTEIN 2 HOMOLOG"/>
    <property type="match status" value="1"/>
</dbReference>
<dbReference type="PANTHER" id="PTHR12687">
    <property type="entry name" value="NUCLEOLAR COMPLEX 2 AND RAD4-RELATED"/>
    <property type="match status" value="1"/>
</dbReference>
<evidence type="ECO:0000313" key="5">
    <source>
        <dbReference type="EMBL" id="CAD5115067.1"/>
    </source>
</evidence>
<feature type="compositionally biased region" description="Acidic residues" evidence="4">
    <location>
        <begin position="679"/>
        <end position="717"/>
    </location>
</feature>
<dbReference type="GO" id="GO:0000122">
    <property type="term" value="P:negative regulation of transcription by RNA polymerase II"/>
    <property type="evidence" value="ECO:0007669"/>
    <property type="project" value="TreeGrafter"/>
</dbReference>
<protein>
    <submittedName>
        <fullName evidence="5">DgyrCDS4081</fullName>
    </submittedName>
</protein>
<dbReference type="InterPro" id="IPR005343">
    <property type="entry name" value="Noc2"/>
</dbReference>
<dbReference type="GO" id="GO:0030690">
    <property type="term" value="C:Noc1p-Noc2p complex"/>
    <property type="evidence" value="ECO:0007669"/>
    <property type="project" value="TreeGrafter"/>
</dbReference>
<feature type="compositionally biased region" description="Acidic residues" evidence="4">
    <location>
        <begin position="40"/>
        <end position="54"/>
    </location>
</feature>
<dbReference type="OrthoDB" id="10266662at2759"/>
<feature type="compositionally biased region" description="Basic residues" evidence="4">
    <location>
        <begin position="1"/>
        <end position="18"/>
    </location>
</feature>
<evidence type="ECO:0000256" key="3">
    <source>
        <dbReference type="ARBA" id="ARBA00023242"/>
    </source>
</evidence>
<feature type="region of interest" description="Disordered" evidence="4">
    <location>
        <begin position="40"/>
        <end position="98"/>
    </location>
</feature>
<dbReference type="GO" id="GO:0030691">
    <property type="term" value="C:Noc2p-Noc3p complex"/>
    <property type="evidence" value="ECO:0007669"/>
    <property type="project" value="TreeGrafter"/>
</dbReference>
<organism evidence="5 6">
    <name type="scientific">Dimorphilus gyrociliatus</name>
    <dbReference type="NCBI Taxonomy" id="2664684"/>
    <lineage>
        <taxon>Eukaryota</taxon>
        <taxon>Metazoa</taxon>
        <taxon>Spiralia</taxon>
        <taxon>Lophotrochozoa</taxon>
        <taxon>Annelida</taxon>
        <taxon>Polychaeta</taxon>
        <taxon>Polychaeta incertae sedis</taxon>
        <taxon>Dinophilidae</taxon>
        <taxon>Dimorphilus</taxon>
    </lineage>
</organism>
<dbReference type="GO" id="GO:0005730">
    <property type="term" value="C:nucleolus"/>
    <property type="evidence" value="ECO:0007669"/>
    <property type="project" value="TreeGrafter"/>
</dbReference>
<reference evidence="5 6" key="1">
    <citation type="submission" date="2020-08" db="EMBL/GenBank/DDBJ databases">
        <authorList>
            <person name="Hejnol A."/>
        </authorList>
    </citation>
    <scope>NUCLEOTIDE SEQUENCE [LARGE SCALE GENOMIC DNA]</scope>
</reference>
<name>A0A7I8VFJ7_9ANNE</name>
<keyword evidence="6" id="KW-1185">Reference proteome</keyword>
<gene>
    <name evidence="5" type="ORF">DGYR_LOCUS3843</name>
</gene>
<evidence type="ECO:0000256" key="1">
    <source>
        <dbReference type="ARBA" id="ARBA00004123"/>
    </source>
</evidence>
<comment type="similarity">
    <text evidence="2">Belongs to the NOC2 family.</text>
</comment>
<dbReference type="Pfam" id="PF03715">
    <property type="entry name" value="Noc2"/>
    <property type="match status" value="1"/>
</dbReference>
<evidence type="ECO:0000256" key="4">
    <source>
        <dbReference type="SAM" id="MobiDB-lite"/>
    </source>
</evidence>
<accession>A0A7I8VFJ7</accession>